<dbReference type="EMBL" id="KB376436">
    <property type="protein sequence ID" value="EMC89847.1"/>
    <property type="molecule type" value="Genomic_DNA"/>
</dbReference>
<sequence length="104" mass="11884">MTLMLGKRYFSCTAAITEGGMWHFHIEETKGKDGEDVKREYRRIKRLGVITACFISWKATATLLIFAAHKKEVLPWLQHNGAGTARSSKGEINCQVNWRLTIQM</sequence>
<reference evidence="2" key="1">
    <citation type="journal article" date="2013" name="Science">
        <title>Genomic diversity and evolution of the head crest in the rock pigeon.</title>
        <authorList>
            <person name="Shapiro M.D."/>
            <person name="Kronenberg Z."/>
            <person name="Li C."/>
            <person name="Domyan E.T."/>
            <person name="Pan H."/>
            <person name="Campbell M."/>
            <person name="Tan H."/>
            <person name="Huff C.D."/>
            <person name="Hu H."/>
            <person name="Vickrey A.I."/>
            <person name="Nielsen S.C."/>
            <person name="Stringham S.A."/>
            <person name="Hu H."/>
            <person name="Willerslev E."/>
            <person name="Gilbert M.T."/>
            <person name="Yandell M."/>
            <person name="Zhang G."/>
            <person name="Wang J."/>
        </authorList>
    </citation>
    <scope>NUCLEOTIDE SEQUENCE [LARGE SCALE GENOMIC DNA]</scope>
    <source>
        <tissue evidence="2">Blood</tissue>
    </source>
</reference>
<accession>R7VVY9</accession>
<gene>
    <name evidence="2" type="ORF">A306_01107</name>
</gene>
<organism evidence="2">
    <name type="scientific">Columba livia</name>
    <name type="common">Rock dove</name>
    <dbReference type="NCBI Taxonomy" id="8932"/>
    <lineage>
        <taxon>Eukaryota</taxon>
        <taxon>Metazoa</taxon>
        <taxon>Chordata</taxon>
        <taxon>Craniata</taxon>
        <taxon>Vertebrata</taxon>
        <taxon>Euteleostomi</taxon>
        <taxon>Archelosauria</taxon>
        <taxon>Archosauria</taxon>
        <taxon>Dinosauria</taxon>
        <taxon>Saurischia</taxon>
        <taxon>Theropoda</taxon>
        <taxon>Coelurosauria</taxon>
        <taxon>Aves</taxon>
        <taxon>Neognathae</taxon>
        <taxon>Neoaves</taxon>
        <taxon>Columbimorphae</taxon>
        <taxon>Columbiformes</taxon>
        <taxon>Columbidae</taxon>
        <taxon>Columba</taxon>
    </lineage>
</organism>
<feature type="transmembrane region" description="Helical" evidence="1">
    <location>
        <begin position="47"/>
        <end position="68"/>
    </location>
</feature>
<proteinExistence type="predicted"/>
<keyword evidence="1" id="KW-0472">Membrane</keyword>
<evidence type="ECO:0000256" key="1">
    <source>
        <dbReference type="SAM" id="Phobius"/>
    </source>
</evidence>
<name>R7VVY9_COLLI</name>
<protein>
    <submittedName>
        <fullName evidence="2">Uncharacterized protein</fullName>
    </submittedName>
</protein>
<dbReference type="AlphaFoldDB" id="R7VVY9"/>
<keyword evidence="1" id="KW-1133">Transmembrane helix</keyword>
<evidence type="ECO:0000313" key="2">
    <source>
        <dbReference type="EMBL" id="EMC89847.1"/>
    </source>
</evidence>
<keyword evidence="1" id="KW-0812">Transmembrane</keyword>